<keyword evidence="9 11" id="KW-0443">Lipid metabolism</keyword>
<keyword evidence="8 11" id="KW-0808">Transferase</keyword>
<evidence type="ECO:0000313" key="12">
    <source>
        <dbReference type="EMBL" id="SPZ09958.1"/>
    </source>
</evidence>
<dbReference type="Gene3D" id="3.40.50.2000">
    <property type="entry name" value="Glycogen Phosphorylase B"/>
    <property type="match status" value="1"/>
</dbReference>
<name>A0A2X2CPT4_PSELU</name>
<comment type="function">
    <text evidence="1 11">Condensation of UDP-2,3-diacylglucosamine and 2,3-diacylglucosamine-1-phosphate to form lipid A disaccharide, a precursor of lipid A, a phosphorylated glycolipid that anchors the lipopolysaccharide to the outer membrane of the cell.</text>
</comment>
<dbReference type="NCBIfam" id="TIGR00215">
    <property type="entry name" value="lpxB"/>
    <property type="match status" value="1"/>
</dbReference>
<gene>
    <name evidence="11 12" type="primary">lpxB</name>
    <name evidence="12" type="ORF">NCTC11842_03543</name>
</gene>
<evidence type="ECO:0000256" key="11">
    <source>
        <dbReference type="HAMAP-Rule" id="MF_00392"/>
    </source>
</evidence>
<comment type="similarity">
    <text evidence="2 11">Belongs to the LpxB family.</text>
</comment>
<evidence type="ECO:0000256" key="2">
    <source>
        <dbReference type="ARBA" id="ARBA00007868"/>
    </source>
</evidence>
<dbReference type="Proteomes" id="UP000250443">
    <property type="component" value="Unassembled WGS sequence"/>
</dbReference>
<evidence type="ECO:0000256" key="10">
    <source>
        <dbReference type="ARBA" id="ARBA00048975"/>
    </source>
</evidence>
<keyword evidence="7 11" id="KW-0328">Glycosyltransferase</keyword>
<dbReference type="InterPro" id="IPR003835">
    <property type="entry name" value="Glyco_trans_19"/>
</dbReference>
<evidence type="ECO:0000256" key="1">
    <source>
        <dbReference type="ARBA" id="ARBA00002056"/>
    </source>
</evidence>
<keyword evidence="5 11" id="KW-0444">Lipid biosynthesis</keyword>
<evidence type="ECO:0000256" key="4">
    <source>
        <dbReference type="ARBA" id="ARBA00020902"/>
    </source>
</evidence>
<dbReference type="GO" id="GO:0009245">
    <property type="term" value="P:lipid A biosynthetic process"/>
    <property type="evidence" value="ECO:0007669"/>
    <property type="project" value="UniProtKB-UniRule"/>
</dbReference>
<proteinExistence type="inferred from homology"/>
<comment type="catalytic activity">
    <reaction evidence="10 11">
        <text>a lipid X + a UDP-2-N,3-O-bis[(3R)-3-hydroxyacyl]-alpha-D-glucosamine = a lipid A disaccharide + UDP + H(+)</text>
        <dbReference type="Rhea" id="RHEA:67828"/>
        <dbReference type="ChEBI" id="CHEBI:15378"/>
        <dbReference type="ChEBI" id="CHEBI:58223"/>
        <dbReference type="ChEBI" id="CHEBI:137748"/>
        <dbReference type="ChEBI" id="CHEBI:176338"/>
        <dbReference type="ChEBI" id="CHEBI:176343"/>
        <dbReference type="EC" id="2.4.1.182"/>
    </reaction>
</comment>
<comment type="pathway">
    <text evidence="11">Bacterial outer membrane biogenesis; LPS lipid A biosynthesis.</text>
</comment>
<dbReference type="UniPathway" id="UPA00973"/>
<sequence length="394" mass="43297">MRPSVYIGAIKELGMSALNRPLRIALVAGEASGDILGSGLMRALKARHSAVEFIGVGGPRMEAEGMSSAFPMERLSVMGLVEVLGRLRELLRRRKELIQTLIQARPDVFIGIDAPDFVLEMEQQLRAAGIPTVHYVSPSVWAWRQKRVLKIREACDLMLTLFPFEARFYEEKQVPVRFVGHPLADTIPLDPDRTLARKALGLPPDGPVVALLPGSRGGEVSRLGALFFDAAERLSALRPDIQFVLPCANEHRRKQIESLLEGRSVRVMLTQGQSHEVLASCNAVLIASGTATLEAMLFKRPMVVAYKVAPLTYCILKRMVRSPYISLPNLLAGKPLVPELIQDDATAERLVNAILPLLDDPSMQTEGFEAIHHALRQDASRQAADAVLTLIGVD</sequence>
<organism evidence="12 13">
    <name type="scientific">Pseudomonas luteola</name>
    <dbReference type="NCBI Taxonomy" id="47886"/>
    <lineage>
        <taxon>Bacteria</taxon>
        <taxon>Pseudomonadati</taxon>
        <taxon>Pseudomonadota</taxon>
        <taxon>Gammaproteobacteria</taxon>
        <taxon>Pseudomonadales</taxon>
        <taxon>Pseudomonadaceae</taxon>
        <taxon>Pseudomonas</taxon>
    </lineage>
</organism>
<evidence type="ECO:0000256" key="8">
    <source>
        <dbReference type="ARBA" id="ARBA00022679"/>
    </source>
</evidence>
<dbReference type="EC" id="2.4.1.182" evidence="3 11"/>
<dbReference type="PANTHER" id="PTHR30372">
    <property type="entry name" value="LIPID-A-DISACCHARIDE SYNTHASE"/>
    <property type="match status" value="1"/>
</dbReference>
<dbReference type="GO" id="GO:0008915">
    <property type="term" value="F:lipid-A-disaccharide synthase activity"/>
    <property type="evidence" value="ECO:0007669"/>
    <property type="project" value="UniProtKB-UniRule"/>
</dbReference>
<dbReference type="Pfam" id="PF02684">
    <property type="entry name" value="LpxB"/>
    <property type="match status" value="1"/>
</dbReference>
<dbReference type="GO" id="GO:0016020">
    <property type="term" value="C:membrane"/>
    <property type="evidence" value="ECO:0007669"/>
    <property type="project" value="GOC"/>
</dbReference>
<dbReference type="SUPFAM" id="SSF53756">
    <property type="entry name" value="UDP-Glycosyltransferase/glycogen phosphorylase"/>
    <property type="match status" value="1"/>
</dbReference>
<dbReference type="EMBL" id="UAUF01000013">
    <property type="protein sequence ID" value="SPZ09958.1"/>
    <property type="molecule type" value="Genomic_DNA"/>
</dbReference>
<protein>
    <recommendedName>
        <fullName evidence="4 11">Lipid-A-disaccharide synthase</fullName>
        <ecNumber evidence="3 11">2.4.1.182</ecNumber>
    </recommendedName>
</protein>
<accession>A0A2X2CPT4</accession>
<dbReference type="HAMAP" id="MF_00392">
    <property type="entry name" value="LpxB"/>
    <property type="match status" value="1"/>
</dbReference>
<evidence type="ECO:0000256" key="3">
    <source>
        <dbReference type="ARBA" id="ARBA00012687"/>
    </source>
</evidence>
<evidence type="ECO:0000256" key="9">
    <source>
        <dbReference type="ARBA" id="ARBA00023098"/>
    </source>
</evidence>
<evidence type="ECO:0000256" key="5">
    <source>
        <dbReference type="ARBA" id="ARBA00022516"/>
    </source>
</evidence>
<evidence type="ECO:0000256" key="6">
    <source>
        <dbReference type="ARBA" id="ARBA00022556"/>
    </source>
</evidence>
<dbReference type="GO" id="GO:0005543">
    <property type="term" value="F:phospholipid binding"/>
    <property type="evidence" value="ECO:0007669"/>
    <property type="project" value="TreeGrafter"/>
</dbReference>
<evidence type="ECO:0000256" key="7">
    <source>
        <dbReference type="ARBA" id="ARBA00022676"/>
    </source>
</evidence>
<keyword evidence="6 11" id="KW-0441">Lipid A biosynthesis</keyword>
<reference evidence="12 13" key="1">
    <citation type="submission" date="2018-06" db="EMBL/GenBank/DDBJ databases">
        <authorList>
            <consortium name="Pathogen Informatics"/>
            <person name="Doyle S."/>
        </authorList>
    </citation>
    <scope>NUCLEOTIDE SEQUENCE [LARGE SCALE GENOMIC DNA]</scope>
    <source>
        <strain evidence="12 13">NCTC11842</strain>
    </source>
</reference>
<dbReference type="PANTHER" id="PTHR30372:SF4">
    <property type="entry name" value="LIPID-A-DISACCHARIDE SYNTHASE, MITOCHONDRIAL-RELATED"/>
    <property type="match status" value="1"/>
</dbReference>
<dbReference type="AlphaFoldDB" id="A0A2X2CPT4"/>
<evidence type="ECO:0000313" key="13">
    <source>
        <dbReference type="Proteomes" id="UP000250443"/>
    </source>
</evidence>